<accession>A0AAD1BLE8</accession>
<reference evidence="2 3" key="1">
    <citation type="submission" date="2015-07" db="EMBL/GenBank/DDBJ databases">
        <title>Complete genome sequence of Prevotella intermedia strain 17-2.</title>
        <authorList>
            <person name="Nambu T."/>
        </authorList>
    </citation>
    <scope>NUCLEOTIDE SEQUENCE [LARGE SCALE GENOMIC DNA]</scope>
    <source>
        <strain evidence="2 3">17-2</strain>
    </source>
</reference>
<feature type="transmembrane region" description="Helical" evidence="1">
    <location>
        <begin position="147"/>
        <end position="169"/>
    </location>
</feature>
<evidence type="ECO:0000313" key="3">
    <source>
        <dbReference type="Proteomes" id="UP000067008"/>
    </source>
</evidence>
<evidence type="ECO:0000256" key="1">
    <source>
        <dbReference type="SAM" id="Phobius"/>
    </source>
</evidence>
<organism evidence="2 3">
    <name type="scientific">Prevotella intermedia</name>
    <dbReference type="NCBI Taxonomy" id="28131"/>
    <lineage>
        <taxon>Bacteria</taxon>
        <taxon>Pseudomonadati</taxon>
        <taxon>Bacteroidota</taxon>
        <taxon>Bacteroidia</taxon>
        <taxon>Bacteroidales</taxon>
        <taxon>Prevotellaceae</taxon>
        <taxon>Prevotella</taxon>
    </lineage>
</organism>
<keyword evidence="1" id="KW-0472">Membrane</keyword>
<dbReference type="Proteomes" id="UP000067008">
    <property type="component" value="Chromosome 1"/>
</dbReference>
<sequence>MLVYEGGCGEREAGVCRSSSSSRISRIFLTNTLENGFAFVKKVLKKNGNCGLALRKRLFCDAKQPLLPCKTYAFGTQNNRFCKALIARRLCDSCACEKYLQYCGCFELLWWIFGVADEGFYPCNRADEWQVLEIVFVGFGIWKNTTIFLPFFCLIKIFLLFLQNSVVYYRHERRM</sequence>
<keyword evidence="1" id="KW-0812">Transmembrane</keyword>
<evidence type="ECO:0000313" key="2">
    <source>
        <dbReference type="EMBL" id="BAR96851.1"/>
    </source>
</evidence>
<protein>
    <submittedName>
        <fullName evidence="2">Uncharacterized protein</fullName>
    </submittedName>
</protein>
<name>A0AAD1BLE8_PREIN</name>
<dbReference type="EMBL" id="AP014926">
    <property type="protein sequence ID" value="BAR96851.1"/>
    <property type="molecule type" value="Genomic_DNA"/>
</dbReference>
<dbReference type="AlphaFoldDB" id="A0AAD1BLE8"/>
<keyword evidence="1" id="KW-1133">Transmembrane helix</keyword>
<gene>
    <name evidence="2" type="ORF">PI172_2123</name>
</gene>
<proteinExistence type="predicted"/>